<organism evidence="6 7">
    <name type="scientific">Candidatus Staskawiczbacteria bacterium RIFCSPLOWO2_01_FULL_33_9</name>
    <dbReference type="NCBI Taxonomy" id="1802211"/>
    <lineage>
        <taxon>Bacteria</taxon>
        <taxon>Candidatus Staskawicziibacteriota</taxon>
    </lineage>
</organism>
<dbReference type="Proteomes" id="UP000176308">
    <property type="component" value="Unassembled WGS sequence"/>
</dbReference>
<evidence type="ECO:0000256" key="2">
    <source>
        <dbReference type="ARBA" id="ARBA00022448"/>
    </source>
</evidence>
<dbReference type="SUPFAM" id="SSF52540">
    <property type="entry name" value="P-loop containing nucleoside triphosphate hydrolases"/>
    <property type="match status" value="1"/>
</dbReference>
<dbReference type="InterPro" id="IPR017911">
    <property type="entry name" value="MacB-like_ATP-bd"/>
</dbReference>
<dbReference type="InterPro" id="IPR017871">
    <property type="entry name" value="ABC_transporter-like_CS"/>
</dbReference>
<dbReference type="PROSITE" id="PS00211">
    <property type="entry name" value="ABC_TRANSPORTER_1"/>
    <property type="match status" value="1"/>
</dbReference>
<reference evidence="6 7" key="1">
    <citation type="journal article" date="2016" name="Nat. Commun.">
        <title>Thousands of microbial genomes shed light on interconnected biogeochemical processes in an aquifer system.</title>
        <authorList>
            <person name="Anantharaman K."/>
            <person name="Brown C.T."/>
            <person name="Hug L.A."/>
            <person name="Sharon I."/>
            <person name="Castelle C.J."/>
            <person name="Probst A.J."/>
            <person name="Thomas B.C."/>
            <person name="Singh A."/>
            <person name="Wilkins M.J."/>
            <person name="Karaoz U."/>
            <person name="Brodie E.L."/>
            <person name="Williams K.H."/>
            <person name="Hubbard S.S."/>
            <person name="Banfield J.F."/>
        </authorList>
    </citation>
    <scope>NUCLEOTIDE SEQUENCE [LARGE SCALE GENOMIC DNA]</scope>
</reference>
<dbReference type="PANTHER" id="PTHR24220:SF470">
    <property type="entry name" value="CELL DIVISION ATP-BINDING PROTEIN FTSE"/>
    <property type="match status" value="1"/>
</dbReference>
<dbReference type="GO" id="GO:0005524">
    <property type="term" value="F:ATP binding"/>
    <property type="evidence" value="ECO:0007669"/>
    <property type="project" value="UniProtKB-KW"/>
</dbReference>
<accession>A0A1G2I8Z6</accession>
<dbReference type="PROSITE" id="PS50893">
    <property type="entry name" value="ABC_TRANSPORTER_2"/>
    <property type="match status" value="1"/>
</dbReference>
<keyword evidence="4 6" id="KW-0067">ATP-binding</keyword>
<evidence type="ECO:0000313" key="7">
    <source>
        <dbReference type="Proteomes" id="UP000176308"/>
    </source>
</evidence>
<comment type="similarity">
    <text evidence="1">Belongs to the ABC transporter superfamily.</text>
</comment>
<dbReference type="InterPro" id="IPR003593">
    <property type="entry name" value="AAA+_ATPase"/>
</dbReference>
<dbReference type="CDD" id="cd03255">
    <property type="entry name" value="ABC_MJ0796_LolCDE_FtsE"/>
    <property type="match status" value="1"/>
</dbReference>
<dbReference type="InterPro" id="IPR015854">
    <property type="entry name" value="ABC_transpr_LolD-like"/>
</dbReference>
<dbReference type="GO" id="GO:0051301">
    <property type="term" value="P:cell division"/>
    <property type="evidence" value="ECO:0007669"/>
    <property type="project" value="UniProtKB-KW"/>
</dbReference>
<dbReference type="EMBL" id="MHOX01000012">
    <property type="protein sequence ID" value="OGZ71155.1"/>
    <property type="molecule type" value="Genomic_DNA"/>
</dbReference>
<dbReference type="AlphaFoldDB" id="A0A1G2I8Z6"/>
<evidence type="ECO:0000313" key="6">
    <source>
        <dbReference type="EMBL" id="OGZ71155.1"/>
    </source>
</evidence>
<dbReference type="PANTHER" id="PTHR24220">
    <property type="entry name" value="IMPORT ATP-BINDING PROTEIN"/>
    <property type="match status" value="1"/>
</dbReference>
<dbReference type="FunFam" id="3.40.50.300:FF:000056">
    <property type="entry name" value="Cell division ATP-binding protein FtsE"/>
    <property type="match status" value="1"/>
</dbReference>
<keyword evidence="6" id="KW-0131">Cell cycle</keyword>
<protein>
    <submittedName>
        <fullName evidence="6">Cell division ATP-binding protein FtsE</fullName>
    </submittedName>
</protein>
<dbReference type="GO" id="GO:0016887">
    <property type="term" value="F:ATP hydrolysis activity"/>
    <property type="evidence" value="ECO:0007669"/>
    <property type="project" value="InterPro"/>
</dbReference>
<dbReference type="Gene3D" id="3.40.50.300">
    <property type="entry name" value="P-loop containing nucleotide triphosphate hydrolases"/>
    <property type="match status" value="1"/>
</dbReference>
<dbReference type="GO" id="GO:0005886">
    <property type="term" value="C:plasma membrane"/>
    <property type="evidence" value="ECO:0007669"/>
    <property type="project" value="TreeGrafter"/>
</dbReference>
<keyword evidence="6" id="KW-0132">Cell division</keyword>
<sequence length="226" mass="25474">MIKFKNVTKIYSPNTIVLENVSFEIEEGEFVSIVGKSGAGKTTLIRLLLGFEIPTSGEIYFQNINVTETDSLNLQKMRRKIGSIFQDYRLFNGKTVYENVAYILSVEGKENKEIDTEVPKILDIIGLSEKMNNFPNELSGGEQQRLAIARALVNHPDVIVADEPTGNLDPYNTYEVISLLEKINKAGKTIILSTHDREIINKLGKRVITIENGKVIRDEKKGRFII</sequence>
<evidence type="ECO:0000256" key="4">
    <source>
        <dbReference type="ARBA" id="ARBA00022840"/>
    </source>
</evidence>
<dbReference type="SMART" id="SM00382">
    <property type="entry name" value="AAA"/>
    <property type="match status" value="1"/>
</dbReference>
<evidence type="ECO:0000256" key="1">
    <source>
        <dbReference type="ARBA" id="ARBA00005417"/>
    </source>
</evidence>
<proteinExistence type="inferred from homology"/>
<comment type="caution">
    <text evidence="6">The sequence shown here is derived from an EMBL/GenBank/DDBJ whole genome shotgun (WGS) entry which is preliminary data.</text>
</comment>
<dbReference type="Pfam" id="PF00005">
    <property type="entry name" value="ABC_tran"/>
    <property type="match status" value="1"/>
</dbReference>
<gene>
    <name evidence="6" type="ORF">A2904_00820</name>
</gene>
<keyword evidence="3" id="KW-0547">Nucleotide-binding</keyword>
<dbReference type="GO" id="GO:0022857">
    <property type="term" value="F:transmembrane transporter activity"/>
    <property type="evidence" value="ECO:0007669"/>
    <property type="project" value="TreeGrafter"/>
</dbReference>
<feature type="domain" description="ABC transporter" evidence="5">
    <location>
        <begin position="2"/>
        <end position="226"/>
    </location>
</feature>
<dbReference type="InterPro" id="IPR027417">
    <property type="entry name" value="P-loop_NTPase"/>
</dbReference>
<evidence type="ECO:0000259" key="5">
    <source>
        <dbReference type="PROSITE" id="PS50893"/>
    </source>
</evidence>
<name>A0A1G2I8Z6_9BACT</name>
<keyword evidence="2" id="KW-0813">Transport</keyword>
<dbReference type="InterPro" id="IPR003439">
    <property type="entry name" value="ABC_transporter-like_ATP-bd"/>
</dbReference>
<evidence type="ECO:0000256" key="3">
    <source>
        <dbReference type="ARBA" id="ARBA00022741"/>
    </source>
</evidence>